<dbReference type="KEGG" id="llu:AKJ09_03847"/>
<feature type="transmembrane region" description="Helical" evidence="1">
    <location>
        <begin position="212"/>
        <end position="234"/>
    </location>
</feature>
<keyword evidence="1" id="KW-0472">Membrane</keyword>
<dbReference type="Proteomes" id="UP000064967">
    <property type="component" value="Chromosome"/>
</dbReference>
<keyword evidence="1" id="KW-0812">Transmembrane</keyword>
<accession>A0A0K1PUG6</accession>
<keyword evidence="3" id="KW-1185">Reference proteome</keyword>
<gene>
    <name evidence="2" type="ORF">AKJ09_03847</name>
</gene>
<keyword evidence="1" id="KW-1133">Transmembrane helix</keyword>
<evidence type="ECO:0000256" key="1">
    <source>
        <dbReference type="SAM" id="Phobius"/>
    </source>
</evidence>
<dbReference type="STRING" id="1391654.AKJ09_03847"/>
<organism evidence="2 3">
    <name type="scientific">Labilithrix luteola</name>
    <dbReference type="NCBI Taxonomy" id="1391654"/>
    <lineage>
        <taxon>Bacteria</taxon>
        <taxon>Pseudomonadati</taxon>
        <taxon>Myxococcota</taxon>
        <taxon>Polyangia</taxon>
        <taxon>Polyangiales</taxon>
        <taxon>Labilitrichaceae</taxon>
        <taxon>Labilithrix</taxon>
    </lineage>
</organism>
<protein>
    <submittedName>
        <fullName evidence="2">Uncharacterized protein</fullName>
    </submittedName>
</protein>
<feature type="transmembrane region" description="Helical" evidence="1">
    <location>
        <begin position="185"/>
        <end position="206"/>
    </location>
</feature>
<feature type="transmembrane region" description="Helical" evidence="1">
    <location>
        <begin position="105"/>
        <end position="125"/>
    </location>
</feature>
<feature type="transmembrane region" description="Helical" evidence="1">
    <location>
        <begin position="137"/>
        <end position="158"/>
    </location>
</feature>
<name>A0A0K1PUG6_9BACT</name>
<proteinExistence type="predicted"/>
<dbReference type="EMBL" id="CP012333">
    <property type="protein sequence ID" value="AKU97183.1"/>
    <property type="molecule type" value="Genomic_DNA"/>
</dbReference>
<dbReference type="AlphaFoldDB" id="A0A0K1PUG6"/>
<dbReference type="RefSeq" id="WP_146648359.1">
    <property type="nucleotide sequence ID" value="NZ_CP012333.1"/>
</dbReference>
<reference evidence="2 3" key="1">
    <citation type="submission" date="2015-08" db="EMBL/GenBank/DDBJ databases">
        <authorList>
            <person name="Babu N.S."/>
            <person name="Beckwith C.J."/>
            <person name="Beseler K.G."/>
            <person name="Brison A."/>
            <person name="Carone J.V."/>
            <person name="Caskin T.P."/>
            <person name="Diamond M."/>
            <person name="Durham M.E."/>
            <person name="Foxe J.M."/>
            <person name="Go M."/>
            <person name="Henderson B.A."/>
            <person name="Jones I.B."/>
            <person name="McGettigan J.A."/>
            <person name="Micheletti S.J."/>
            <person name="Nasrallah M.E."/>
            <person name="Ortiz D."/>
            <person name="Piller C.R."/>
            <person name="Privatt S.R."/>
            <person name="Schneider S.L."/>
            <person name="Sharp S."/>
            <person name="Smith T.C."/>
            <person name="Stanton J.D."/>
            <person name="Ullery H.E."/>
            <person name="Wilson R.J."/>
            <person name="Serrano M.G."/>
            <person name="Buck G."/>
            <person name="Lee V."/>
            <person name="Wang Y."/>
            <person name="Carvalho R."/>
            <person name="Voegtly L."/>
            <person name="Shi R."/>
            <person name="Duckworth R."/>
            <person name="Johnson A."/>
            <person name="Loviza R."/>
            <person name="Walstead R."/>
            <person name="Shah Z."/>
            <person name="Kiflezghi M."/>
            <person name="Wade K."/>
            <person name="Ball S.L."/>
            <person name="Bradley K.W."/>
            <person name="Asai D.J."/>
            <person name="Bowman C.A."/>
            <person name="Russell D.A."/>
            <person name="Pope W.H."/>
            <person name="Jacobs-Sera D."/>
            <person name="Hendrix R.W."/>
            <person name="Hatfull G.F."/>
        </authorList>
    </citation>
    <scope>NUCLEOTIDE SEQUENCE [LARGE SCALE GENOMIC DNA]</scope>
    <source>
        <strain evidence="2 3">DSM 27648</strain>
    </source>
</reference>
<sequence length="273" mass="28262">MNEPAEPVERRRSVVLLRLSELGASAQAAIPGLYAWAITVAPAAWARDASGVAKIAALTGVIALATAPLVELGGIVGQAASSGNASSEPPSRFARFVRSFTGPKWARIWSVWGFVLSSAIVWALVPTALSSARLDSARGVLGIVGWALFAFASAGPALRPNTDAASRIVAGTALKPRSELPGGDGTYVIGGVVIALGMQLIGWGIAVPERAVLVRLVTVVCGIAVLSALTDLALARHATRVPAARRVRLRRALPWVLLLVVFCGAGVVLSLSR</sequence>
<feature type="transmembrane region" description="Helical" evidence="1">
    <location>
        <begin position="255"/>
        <end position="272"/>
    </location>
</feature>
<evidence type="ECO:0000313" key="2">
    <source>
        <dbReference type="EMBL" id="AKU97183.1"/>
    </source>
</evidence>
<evidence type="ECO:0000313" key="3">
    <source>
        <dbReference type="Proteomes" id="UP000064967"/>
    </source>
</evidence>